<dbReference type="InterPro" id="IPR036397">
    <property type="entry name" value="RNaseH_sf"/>
</dbReference>
<reference evidence="6 7" key="1">
    <citation type="submission" date="2022-01" db="EMBL/GenBank/DDBJ databases">
        <title>A chromosomal length assembly of Cordylochernes scorpioides.</title>
        <authorList>
            <person name="Zeh D."/>
            <person name="Zeh J."/>
        </authorList>
    </citation>
    <scope>NUCLEOTIDE SEQUENCE [LARGE SCALE GENOMIC DNA]</scope>
    <source>
        <strain evidence="6">IN4F17</strain>
        <tissue evidence="6">Whole Body</tissue>
    </source>
</reference>
<evidence type="ECO:0000256" key="3">
    <source>
        <dbReference type="SAM" id="MobiDB-lite"/>
    </source>
</evidence>
<evidence type="ECO:0000259" key="5">
    <source>
        <dbReference type="PROSITE" id="PS50994"/>
    </source>
</evidence>
<evidence type="ECO:0008006" key="8">
    <source>
        <dbReference type="Google" id="ProtNLM"/>
    </source>
</evidence>
<keyword evidence="2" id="KW-0378">Hydrolase</keyword>
<proteinExistence type="predicted"/>
<dbReference type="InterPro" id="IPR013103">
    <property type="entry name" value="RVT_2"/>
</dbReference>
<feature type="domain" description="Reverse transcriptase" evidence="4">
    <location>
        <begin position="600"/>
        <end position="844"/>
    </location>
</feature>
<dbReference type="InterPro" id="IPR012337">
    <property type="entry name" value="RNaseH-like_sf"/>
</dbReference>
<dbReference type="PANTHER" id="PTHR42648">
    <property type="entry name" value="TRANSPOSASE, PUTATIVE-RELATED"/>
    <property type="match status" value="1"/>
</dbReference>
<accession>A0ABY6KJR0</accession>
<dbReference type="SUPFAM" id="SSF53098">
    <property type="entry name" value="Ribonuclease H-like"/>
    <property type="match status" value="1"/>
</dbReference>
<dbReference type="Pfam" id="PF00665">
    <property type="entry name" value="rve"/>
    <property type="match status" value="1"/>
</dbReference>
<feature type="domain" description="Integrase catalytic" evidence="5">
    <location>
        <begin position="298"/>
        <end position="465"/>
    </location>
</feature>
<dbReference type="InterPro" id="IPR057670">
    <property type="entry name" value="SH3_retrovirus"/>
</dbReference>
<dbReference type="SUPFAM" id="SSF56672">
    <property type="entry name" value="DNA/RNA polymerases"/>
    <property type="match status" value="1"/>
</dbReference>
<evidence type="ECO:0000259" key="4">
    <source>
        <dbReference type="PROSITE" id="PS50878"/>
    </source>
</evidence>
<feature type="region of interest" description="Disordered" evidence="3">
    <location>
        <begin position="509"/>
        <end position="544"/>
    </location>
</feature>
<dbReference type="Pfam" id="PF07727">
    <property type="entry name" value="RVT_2"/>
    <property type="match status" value="2"/>
</dbReference>
<dbReference type="InterPro" id="IPR000477">
    <property type="entry name" value="RT_dom"/>
</dbReference>
<dbReference type="PANTHER" id="PTHR42648:SF28">
    <property type="entry name" value="TRANSPOSON-ENCODED PROTEIN WITH RIBONUCLEASE H-LIKE AND RETROVIRUS ZINC FINGER-LIKE DOMAINS"/>
    <property type="match status" value="1"/>
</dbReference>
<evidence type="ECO:0000256" key="2">
    <source>
        <dbReference type="ARBA" id="ARBA00022801"/>
    </source>
</evidence>
<evidence type="ECO:0000256" key="1">
    <source>
        <dbReference type="ARBA" id="ARBA00022723"/>
    </source>
</evidence>
<dbReference type="Pfam" id="PF25597">
    <property type="entry name" value="SH3_retrovirus"/>
    <property type="match status" value="1"/>
</dbReference>
<dbReference type="Proteomes" id="UP001235939">
    <property type="component" value="Chromosome 06"/>
</dbReference>
<sequence>MDIKNVRKWCREFNEGQINVHDEQRSGRSSKEKQIHLTLEKEINDFVDEKESELFAIKDAKAKSTLVQCLTAKHLDIIKDAKTAKEMMKALENIFERKNVFTKLTLKRKLLTLKCKHNEKLEDHFLKFDSIIRELDNIGSKMDESDKICHLLLSLNEEYENVITAIETINTEIKMEFVKARLLDEELKRKNKQGEPRNEEMTFGSFTFTCYNCGKKDVKILEHKVEIHMANGEKMSANKSGTLNVKINNIPIAIHGLIVDGIKQNLLSVGKITQQGHQVIFRQDEEKAQEDHLRKTWKTTKEIGELIHSDLSGPIDPPTYDGEIYFQVLIDDYSHFVVVRLLKSKSVAEQNIIDFIKLIKTQHNKKTRKIRVDNGKEFSSGNFKQFCRTKGIQIEYTSPYTPQQNGTSERMNRTLIDKVTTKLAETNLPKYLWGEAIYCSAYELNRSPTSANKRIPPASIWYKRNDLSKLKWKGYRIWDPETDKVMISTDVTFDETLTKFDKEIISDQTEPKRIITESQDEEENPQTSEQSDKEESVTTRSGRIIKPPRYQEDYELYSVYCLFINGEDPVSYNQAIRQKEWKEAIDKEIRSHEKLKTCSSIKLGEKSNIKPIDTKWIFRTKEDGTKKARLVAKGFQMEESSYIMYAPVARMSTIRMLLSHATNKNWEVNQMDIPTAFLNGNIESDIYIKAPQGVKQENGKIFKLNKALYGLRESPKTWNNKFNEIASKYGEPLSPYLFIFFVTDLINIFNDSTLPGIYLPNFGTVHLLMYADDIILIGESKINLQIKINMLKKYFETNHLTLNESKSKIMVFRNGGRPAKSDKWFWGDQLLTVTSKYLYLGYPLTTTISFSQVASYFKGKALAATGEVWKIMEKYRLNSFGSSMKLLDSIILSTLLYSAPIWANEKYKILDQIQNNYLRRLLNLPSNTPGYILRMETGRFSLGVTATKLILKFWLRILKMEKSRLPAICLAQLWETSTLTNAFIGFTENLMNILNSTGFMWLKNCSDPNILQKAIPQIIRITIEQSIQTDQSRITNSKLHTHYKYLHKTFAAENYLLNDLLITGKRDNIDKVIEIFKQEFNAKDLGKVTNFLGMEISRESGKLMIKQTKFINKILEKFNMTECKKVDTPMELNFQAEQNQEDIKVPYRQLIGSLLYVATITRPDIMFPVSYLSRTLDKPAQATWKAAKRIVRYLMATKDIGLIYSKTPL</sequence>
<keyword evidence="7" id="KW-1185">Reference proteome</keyword>
<evidence type="ECO:0000313" key="6">
    <source>
        <dbReference type="EMBL" id="UYV68944.1"/>
    </source>
</evidence>
<organism evidence="6 7">
    <name type="scientific">Cordylochernes scorpioides</name>
    <dbReference type="NCBI Taxonomy" id="51811"/>
    <lineage>
        <taxon>Eukaryota</taxon>
        <taxon>Metazoa</taxon>
        <taxon>Ecdysozoa</taxon>
        <taxon>Arthropoda</taxon>
        <taxon>Chelicerata</taxon>
        <taxon>Arachnida</taxon>
        <taxon>Pseudoscorpiones</taxon>
        <taxon>Cheliferoidea</taxon>
        <taxon>Chernetidae</taxon>
        <taxon>Cordylochernes</taxon>
    </lineage>
</organism>
<dbReference type="InterPro" id="IPR001584">
    <property type="entry name" value="Integrase_cat-core"/>
</dbReference>
<dbReference type="Pfam" id="PF14223">
    <property type="entry name" value="Retrotran_gag_2"/>
    <property type="match status" value="1"/>
</dbReference>
<dbReference type="PROSITE" id="PS50878">
    <property type="entry name" value="RT_POL"/>
    <property type="match status" value="1"/>
</dbReference>
<evidence type="ECO:0000313" key="7">
    <source>
        <dbReference type="Proteomes" id="UP001235939"/>
    </source>
</evidence>
<name>A0ABY6KJR0_9ARAC</name>
<dbReference type="Gene3D" id="3.30.420.10">
    <property type="entry name" value="Ribonuclease H-like superfamily/Ribonuclease H"/>
    <property type="match status" value="1"/>
</dbReference>
<protein>
    <recommendedName>
        <fullName evidence="8">Retrovirus-related Pol polyprotein from transposon TNT 1-94</fullName>
    </recommendedName>
</protein>
<keyword evidence="1" id="KW-0479">Metal-binding</keyword>
<gene>
    <name evidence="6" type="ORF">LAZ67_6001751</name>
</gene>
<dbReference type="PROSITE" id="PS50994">
    <property type="entry name" value="INTEGRASE"/>
    <property type="match status" value="1"/>
</dbReference>
<dbReference type="InterPro" id="IPR039537">
    <property type="entry name" value="Retrotran_Ty1/copia-like"/>
</dbReference>
<dbReference type="InterPro" id="IPR043502">
    <property type="entry name" value="DNA/RNA_pol_sf"/>
</dbReference>
<dbReference type="EMBL" id="CP092868">
    <property type="protein sequence ID" value="UYV68944.1"/>
    <property type="molecule type" value="Genomic_DNA"/>
</dbReference>